<dbReference type="PROSITE" id="PS50222">
    <property type="entry name" value="EF_HAND_2"/>
    <property type="match status" value="2"/>
</dbReference>
<organism evidence="7 8">
    <name type="scientific">Ciona savignyi</name>
    <name type="common">Pacific transparent sea squirt</name>
    <dbReference type="NCBI Taxonomy" id="51511"/>
    <lineage>
        <taxon>Eukaryota</taxon>
        <taxon>Metazoa</taxon>
        <taxon>Chordata</taxon>
        <taxon>Tunicata</taxon>
        <taxon>Ascidiacea</taxon>
        <taxon>Phlebobranchia</taxon>
        <taxon>Cionidae</taxon>
        <taxon>Ciona</taxon>
    </lineage>
</organism>
<evidence type="ECO:0000256" key="1">
    <source>
        <dbReference type="ARBA" id="ARBA00022723"/>
    </source>
</evidence>
<evidence type="ECO:0000256" key="5">
    <source>
        <dbReference type="ARBA" id="ARBA00038202"/>
    </source>
</evidence>
<dbReference type="SMART" id="SM00054">
    <property type="entry name" value="EFh"/>
    <property type="match status" value="2"/>
</dbReference>
<dbReference type="InterPro" id="IPR050230">
    <property type="entry name" value="CALM/Myosin/TropC-like"/>
</dbReference>
<dbReference type="Pfam" id="PF13499">
    <property type="entry name" value="EF-hand_7"/>
    <property type="match status" value="1"/>
</dbReference>
<proteinExistence type="inferred from homology"/>
<keyword evidence="2" id="KW-0677">Repeat</keyword>
<reference evidence="7" key="3">
    <citation type="submission" date="2025-09" db="UniProtKB">
        <authorList>
            <consortium name="Ensembl"/>
        </authorList>
    </citation>
    <scope>IDENTIFICATION</scope>
</reference>
<dbReference type="GO" id="GO:0016460">
    <property type="term" value="C:myosin II complex"/>
    <property type="evidence" value="ECO:0007669"/>
    <property type="project" value="TreeGrafter"/>
</dbReference>
<dbReference type="FunFam" id="1.10.238.10:FF:000001">
    <property type="entry name" value="Calmodulin 1"/>
    <property type="match status" value="1"/>
</dbReference>
<keyword evidence="3" id="KW-0106">Calcium</keyword>
<dbReference type="InParanoid" id="H2YR51"/>
<dbReference type="GO" id="GO:0005509">
    <property type="term" value="F:calcium ion binding"/>
    <property type="evidence" value="ECO:0007669"/>
    <property type="project" value="InterPro"/>
</dbReference>
<evidence type="ECO:0000313" key="7">
    <source>
        <dbReference type="Ensembl" id="ENSCSAVP00000007811.1"/>
    </source>
</evidence>
<dbReference type="PROSITE" id="PS00018">
    <property type="entry name" value="EF_HAND_1"/>
    <property type="match status" value="2"/>
</dbReference>
<dbReference type="Proteomes" id="UP000007875">
    <property type="component" value="Unassembled WGS sequence"/>
</dbReference>
<protein>
    <recommendedName>
        <fullName evidence="6">EF-hand domain-containing protein</fullName>
    </recommendedName>
</protein>
<evidence type="ECO:0000259" key="6">
    <source>
        <dbReference type="PROSITE" id="PS50222"/>
    </source>
</evidence>
<feature type="domain" description="EF-hand" evidence="6">
    <location>
        <begin position="53"/>
        <end position="88"/>
    </location>
</feature>
<dbReference type="SUPFAM" id="SSF47473">
    <property type="entry name" value="EF-hand"/>
    <property type="match status" value="1"/>
</dbReference>
<dbReference type="STRING" id="51511.ENSCSAVP00000007811"/>
<evidence type="ECO:0000256" key="2">
    <source>
        <dbReference type="ARBA" id="ARBA00022737"/>
    </source>
</evidence>
<dbReference type="InterPro" id="IPR002048">
    <property type="entry name" value="EF_hand_dom"/>
</dbReference>
<dbReference type="InterPro" id="IPR011992">
    <property type="entry name" value="EF-hand-dom_pair"/>
</dbReference>
<dbReference type="GeneTree" id="ENSGT00940000153541"/>
<dbReference type="Gene3D" id="1.10.238.10">
    <property type="entry name" value="EF-hand"/>
    <property type="match status" value="2"/>
</dbReference>
<dbReference type="CDD" id="cd00051">
    <property type="entry name" value="EFh"/>
    <property type="match status" value="1"/>
</dbReference>
<evidence type="ECO:0000313" key="8">
    <source>
        <dbReference type="Proteomes" id="UP000007875"/>
    </source>
</evidence>
<evidence type="ECO:0000256" key="4">
    <source>
        <dbReference type="ARBA" id="ARBA00023179"/>
    </source>
</evidence>
<dbReference type="Ensembl" id="ENSCSAVT00000007916.1">
    <property type="protein sequence ID" value="ENSCSAVP00000007811.1"/>
    <property type="gene ID" value="ENSCSAVG00000004670.1"/>
</dbReference>
<evidence type="ECO:0000256" key="3">
    <source>
        <dbReference type="ARBA" id="ARBA00022837"/>
    </source>
</evidence>
<dbReference type="InterPro" id="IPR018247">
    <property type="entry name" value="EF_Hand_1_Ca_BS"/>
</dbReference>
<dbReference type="eggNOG" id="KOG0027">
    <property type="taxonomic scope" value="Eukaryota"/>
</dbReference>
<comment type="similarity">
    <text evidence="5">Belongs to the troponin C family.</text>
</comment>
<dbReference type="PANTHER" id="PTHR23048:SF46">
    <property type="entry name" value="TROPONIN C-LIKE ISOFORM X1"/>
    <property type="match status" value="1"/>
</dbReference>
<dbReference type="PANTHER" id="PTHR23048">
    <property type="entry name" value="MYOSIN LIGHT CHAIN 1, 3"/>
    <property type="match status" value="1"/>
</dbReference>
<keyword evidence="4" id="KW-0514">Muscle protein</keyword>
<accession>H2YR51</accession>
<keyword evidence="8" id="KW-1185">Reference proteome</keyword>
<reference evidence="8" key="1">
    <citation type="submission" date="2003-08" db="EMBL/GenBank/DDBJ databases">
        <authorList>
            <person name="Birren B."/>
            <person name="Nusbaum C."/>
            <person name="Abebe A."/>
            <person name="Abouelleil A."/>
            <person name="Adekoya E."/>
            <person name="Ait-zahra M."/>
            <person name="Allen N."/>
            <person name="Allen T."/>
            <person name="An P."/>
            <person name="Anderson M."/>
            <person name="Anderson S."/>
            <person name="Arachchi H."/>
            <person name="Armbruster J."/>
            <person name="Bachantsang P."/>
            <person name="Baldwin J."/>
            <person name="Barry A."/>
            <person name="Bayul T."/>
            <person name="Blitshsteyn B."/>
            <person name="Bloom T."/>
            <person name="Blye J."/>
            <person name="Boguslavskiy L."/>
            <person name="Borowsky M."/>
            <person name="Boukhgalter B."/>
            <person name="Brunache A."/>
            <person name="Butler J."/>
            <person name="Calixte N."/>
            <person name="Calvo S."/>
            <person name="Camarata J."/>
            <person name="Campo K."/>
            <person name="Chang J."/>
            <person name="Cheshatsang Y."/>
            <person name="Citroen M."/>
            <person name="Collymore A."/>
            <person name="Considine T."/>
            <person name="Cook A."/>
            <person name="Cooke P."/>
            <person name="Corum B."/>
            <person name="Cuomo C."/>
            <person name="David R."/>
            <person name="Dawoe T."/>
            <person name="Degray S."/>
            <person name="Dodge S."/>
            <person name="Dooley K."/>
            <person name="Dorje P."/>
            <person name="Dorjee K."/>
            <person name="Dorris L."/>
            <person name="Duffey N."/>
            <person name="Dupes A."/>
            <person name="Elkins T."/>
            <person name="Engels R."/>
            <person name="Erickson J."/>
            <person name="Farina A."/>
            <person name="Faro S."/>
            <person name="Ferreira P."/>
            <person name="Fischer H."/>
            <person name="Fitzgerald M."/>
            <person name="Foley K."/>
            <person name="Gage D."/>
            <person name="Galagan J."/>
            <person name="Gearin G."/>
            <person name="Gnerre S."/>
            <person name="Gnirke A."/>
            <person name="Goyette A."/>
            <person name="Graham J."/>
            <person name="Grandbois E."/>
            <person name="Gyaltsen K."/>
            <person name="Hafez N."/>
            <person name="Hagopian D."/>
            <person name="Hagos B."/>
            <person name="Hall J."/>
            <person name="Hatcher B."/>
            <person name="Heller A."/>
            <person name="Higgins H."/>
            <person name="Honan T."/>
            <person name="Horn A."/>
            <person name="Houde N."/>
            <person name="Hughes L."/>
            <person name="Hulme W."/>
            <person name="Husby E."/>
            <person name="Iliev I."/>
            <person name="Jaffe D."/>
            <person name="Jones C."/>
            <person name="Kamal M."/>
            <person name="Kamat A."/>
            <person name="Kamvysselis M."/>
            <person name="Karlsson E."/>
            <person name="Kells C."/>
            <person name="Kieu A."/>
            <person name="Kisner P."/>
            <person name="Kodira C."/>
            <person name="Kulbokas E."/>
            <person name="Labutti K."/>
            <person name="Lama D."/>
            <person name="Landers T."/>
            <person name="Leger J."/>
            <person name="Levine S."/>
            <person name="Lewis D."/>
            <person name="Lewis T."/>
            <person name="Lindblad-toh K."/>
            <person name="Liu X."/>
            <person name="Lokyitsang T."/>
            <person name="Lokyitsang Y."/>
            <person name="Lucien O."/>
            <person name="Lui A."/>
            <person name="Ma L.J."/>
            <person name="Mabbitt R."/>
            <person name="Macdonald J."/>
            <person name="Maclean C."/>
            <person name="Major J."/>
            <person name="Manning J."/>
            <person name="Marabella R."/>
            <person name="Maru K."/>
            <person name="Matthews C."/>
            <person name="Mauceli E."/>
            <person name="Mccarthy M."/>
            <person name="Mcdonough S."/>
            <person name="Mcghee T."/>
            <person name="Meldrim J."/>
            <person name="Meneus L."/>
            <person name="Mesirov J."/>
            <person name="Mihalev A."/>
            <person name="Mihova T."/>
            <person name="Mikkelsen T."/>
            <person name="Mlenga V."/>
            <person name="Moru K."/>
            <person name="Mozes J."/>
            <person name="Mulrain L."/>
            <person name="Munson G."/>
            <person name="Naylor J."/>
            <person name="Newes C."/>
            <person name="Nguyen C."/>
            <person name="Nguyen N."/>
            <person name="Nguyen T."/>
            <person name="Nicol R."/>
            <person name="Nielsen C."/>
            <person name="Nizzari M."/>
            <person name="Norbu C."/>
            <person name="Norbu N."/>
            <person name="O'donnell P."/>
            <person name="Okoawo O."/>
            <person name="O'leary S."/>
            <person name="Omotosho B."/>
            <person name="O'neill K."/>
            <person name="Osman S."/>
            <person name="Parker S."/>
            <person name="Perrin D."/>
            <person name="Phunkhang P."/>
            <person name="Piqani B."/>
            <person name="Purcell S."/>
            <person name="Rachupka T."/>
            <person name="Ramasamy U."/>
            <person name="Rameau R."/>
            <person name="Ray V."/>
            <person name="Raymond C."/>
            <person name="Retta R."/>
            <person name="Richardson S."/>
            <person name="Rise C."/>
            <person name="Rodriguez J."/>
            <person name="Rogers J."/>
            <person name="Rogov P."/>
            <person name="Rutman M."/>
            <person name="Schupbach R."/>
            <person name="Seaman C."/>
            <person name="Settipalli S."/>
            <person name="Sharpe T."/>
            <person name="Sheridan J."/>
            <person name="Sherpa N."/>
            <person name="Shi J."/>
            <person name="Smirnov S."/>
            <person name="Smith C."/>
            <person name="Sougnez C."/>
            <person name="Spencer B."/>
            <person name="Stalker J."/>
            <person name="Stange-thomann N."/>
            <person name="Stavropoulos S."/>
            <person name="Stetson K."/>
            <person name="Stone C."/>
            <person name="Stone S."/>
            <person name="Stubbs M."/>
            <person name="Talamas J."/>
            <person name="Tchuinga P."/>
            <person name="Tenzing P."/>
            <person name="Tesfaye S."/>
            <person name="Theodore J."/>
            <person name="Thoulutsang Y."/>
            <person name="Topham K."/>
            <person name="Towey S."/>
            <person name="Tsamla T."/>
            <person name="Tsomo N."/>
            <person name="Vallee D."/>
            <person name="Vassiliev H."/>
            <person name="Venkataraman V."/>
            <person name="Vinson J."/>
            <person name="Vo A."/>
            <person name="Wade C."/>
            <person name="Wang S."/>
            <person name="Wangchuk T."/>
            <person name="Wangdi T."/>
            <person name="Whittaker C."/>
            <person name="Wilkinson J."/>
            <person name="Wu Y."/>
            <person name="Wyman D."/>
            <person name="Yadav S."/>
            <person name="Yang S."/>
            <person name="Yang X."/>
            <person name="Yeager S."/>
            <person name="Yee E."/>
            <person name="Young G."/>
            <person name="Zainoun J."/>
            <person name="Zembeck L."/>
            <person name="Zimmer A."/>
            <person name="Zody M."/>
            <person name="Lander E."/>
        </authorList>
    </citation>
    <scope>NUCLEOTIDE SEQUENCE [LARGE SCALE GENOMIC DNA]</scope>
</reference>
<feature type="domain" description="EF-hand" evidence="6">
    <location>
        <begin position="93"/>
        <end position="124"/>
    </location>
</feature>
<keyword evidence="1" id="KW-0479">Metal-binding</keyword>
<name>H2YR51_CIOSA</name>
<sequence>MRMLGQTPSEDEVSEIIKDFAEGDTMALEEFLDFMARQLNGASDKREEDLSKEFKLLLKETFRWYDTDADGIISWDELKMALKNTGEKIEEWEIEELMKDGDENMDKRIDFDEWINMMKELEGQVQCLDLEQIFIFSLTISIYIVLTTQNGYLFKVNHDNIAFLHKRQNCGFFPS</sequence>
<dbReference type="AlphaFoldDB" id="H2YR51"/>
<reference evidence="7" key="2">
    <citation type="submission" date="2025-08" db="UniProtKB">
        <authorList>
            <consortium name="Ensembl"/>
        </authorList>
    </citation>
    <scope>IDENTIFICATION</scope>
</reference>